<feature type="domain" description="KRAB" evidence="11">
    <location>
        <begin position="6"/>
        <end position="77"/>
    </location>
</feature>
<dbReference type="CDD" id="cd07765">
    <property type="entry name" value="KRAB_A-box"/>
    <property type="match status" value="2"/>
</dbReference>
<feature type="domain" description="C2H2-type" evidence="10">
    <location>
        <begin position="254"/>
        <end position="281"/>
    </location>
</feature>
<feature type="domain" description="C2H2-type" evidence="10">
    <location>
        <begin position="1554"/>
        <end position="1581"/>
    </location>
</feature>
<feature type="domain" description="C2H2-type" evidence="10">
    <location>
        <begin position="1638"/>
        <end position="1665"/>
    </location>
</feature>
<keyword evidence="6" id="KW-0238">DNA-binding</keyword>
<dbReference type="PROSITE" id="PS50157">
    <property type="entry name" value="ZINC_FINGER_C2H2_2"/>
    <property type="match status" value="24"/>
</dbReference>
<feature type="domain" description="C2H2-type" evidence="10">
    <location>
        <begin position="1526"/>
        <end position="1553"/>
    </location>
</feature>
<feature type="domain" description="C2H2-type" evidence="10">
    <location>
        <begin position="1666"/>
        <end position="1693"/>
    </location>
</feature>
<dbReference type="Pfam" id="PF00096">
    <property type="entry name" value="zf-C2H2"/>
    <property type="match status" value="21"/>
</dbReference>
<evidence type="ECO:0000256" key="3">
    <source>
        <dbReference type="ARBA" id="ARBA00022737"/>
    </source>
</evidence>
<feature type="domain" description="C2H2-type" evidence="10">
    <location>
        <begin position="1722"/>
        <end position="1749"/>
    </location>
</feature>
<comment type="subcellular location">
    <subcellularLocation>
        <location evidence="1">Nucleus</location>
    </subcellularLocation>
</comment>
<evidence type="ECO:0000313" key="12">
    <source>
        <dbReference type="Proteomes" id="UP001652583"/>
    </source>
</evidence>
<feature type="domain" description="C2H2-type" evidence="10">
    <location>
        <begin position="1610"/>
        <end position="1637"/>
    </location>
</feature>
<dbReference type="GeneID" id="106974760"/>
<dbReference type="InterPro" id="IPR050826">
    <property type="entry name" value="Krueppel_C2H2_ZnFinger"/>
</dbReference>
<evidence type="ECO:0000256" key="4">
    <source>
        <dbReference type="ARBA" id="ARBA00022771"/>
    </source>
</evidence>
<keyword evidence="2" id="KW-0479">Metal-binding</keyword>
<evidence type="ECO:0000256" key="9">
    <source>
        <dbReference type="SAM" id="MobiDB-lite"/>
    </source>
</evidence>
<feature type="domain" description="C2H2-type" evidence="10">
    <location>
        <begin position="1582"/>
        <end position="1609"/>
    </location>
</feature>
<dbReference type="PROSITE" id="PS50805">
    <property type="entry name" value="KRAB"/>
    <property type="match status" value="2"/>
</dbReference>
<dbReference type="InterPro" id="IPR036236">
    <property type="entry name" value="Znf_C2H2_sf"/>
</dbReference>
<dbReference type="Pfam" id="PF21225">
    <property type="entry name" value="zf-C2H2_5"/>
    <property type="match status" value="1"/>
</dbReference>
<dbReference type="InterPro" id="IPR036051">
    <property type="entry name" value="KRAB_dom_sf"/>
</dbReference>
<feature type="domain" description="C2H2-type" evidence="10">
    <location>
        <begin position="1694"/>
        <end position="1721"/>
    </location>
</feature>
<evidence type="ECO:0000256" key="8">
    <source>
        <dbReference type="PROSITE-ProRule" id="PRU00042"/>
    </source>
</evidence>
<feature type="domain" description="C2H2-type" evidence="10">
    <location>
        <begin position="366"/>
        <end position="393"/>
    </location>
</feature>
<dbReference type="SUPFAM" id="SSF109640">
    <property type="entry name" value="KRAB domain (Kruppel-associated box)"/>
    <property type="match status" value="2"/>
</dbReference>
<feature type="domain" description="C2H2-type" evidence="10">
    <location>
        <begin position="1498"/>
        <end position="1525"/>
    </location>
</feature>
<feature type="domain" description="C2H2-type" evidence="10">
    <location>
        <begin position="1778"/>
        <end position="1805"/>
    </location>
</feature>
<feature type="domain" description="C2H2-type" evidence="10">
    <location>
        <begin position="282"/>
        <end position="309"/>
    </location>
</feature>
<dbReference type="PANTHER" id="PTHR24377">
    <property type="entry name" value="IP01015P-RELATED"/>
    <property type="match status" value="1"/>
</dbReference>
<feature type="domain" description="C2H2-type" evidence="10">
    <location>
        <begin position="450"/>
        <end position="477"/>
    </location>
</feature>
<dbReference type="Gene3D" id="6.10.140.140">
    <property type="match status" value="2"/>
</dbReference>
<name>A0A6J1Y7A5_ACIJB</name>
<proteinExistence type="predicted"/>
<feature type="region of interest" description="Disordered" evidence="9">
    <location>
        <begin position="922"/>
        <end position="941"/>
    </location>
</feature>
<accession>A0A6J1Y7A5</accession>
<dbReference type="InterPro" id="IPR013087">
    <property type="entry name" value="Znf_C2H2_type"/>
</dbReference>
<evidence type="ECO:0000256" key="2">
    <source>
        <dbReference type="ARBA" id="ARBA00022723"/>
    </source>
</evidence>
<keyword evidence="4 8" id="KW-0863">Zinc-finger</keyword>
<dbReference type="SMART" id="SM00355">
    <property type="entry name" value="ZnF_C2H2"/>
    <property type="match status" value="23"/>
</dbReference>
<feature type="domain" description="KRAB" evidence="11">
    <location>
        <begin position="1228"/>
        <end position="1299"/>
    </location>
</feature>
<dbReference type="Gene3D" id="3.30.160.60">
    <property type="entry name" value="Classic Zinc Finger"/>
    <property type="match status" value="24"/>
</dbReference>
<dbReference type="InterPro" id="IPR048414">
    <property type="entry name" value="PDRM9-like_Znf-C2H2"/>
</dbReference>
<evidence type="ECO:0000256" key="7">
    <source>
        <dbReference type="ARBA" id="ARBA00023242"/>
    </source>
</evidence>
<keyword evidence="12" id="KW-1185">Reference proteome</keyword>
<keyword evidence="5" id="KW-0862">Zinc</keyword>
<dbReference type="PROSITE" id="PS00028">
    <property type="entry name" value="ZINC_FINGER_C2H2_1"/>
    <property type="match status" value="23"/>
</dbReference>
<dbReference type="SUPFAM" id="SSF57667">
    <property type="entry name" value="beta-beta-alpha zinc fingers"/>
    <property type="match status" value="13"/>
</dbReference>
<evidence type="ECO:0000259" key="11">
    <source>
        <dbReference type="PROSITE" id="PS50805"/>
    </source>
</evidence>
<evidence type="ECO:0000313" key="13">
    <source>
        <dbReference type="RefSeq" id="XP_026900593.2"/>
    </source>
</evidence>
<dbReference type="SMART" id="SM00349">
    <property type="entry name" value="KRAB"/>
    <property type="match status" value="2"/>
</dbReference>
<feature type="domain" description="C2H2-type" evidence="10">
    <location>
        <begin position="198"/>
        <end position="225"/>
    </location>
</feature>
<feature type="domain" description="C2H2-type" evidence="10">
    <location>
        <begin position="338"/>
        <end position="365"/>
    </location>
</feature>
<feature type="domain" description="C2H2-type" evidence="10">
    <location>
        <begin position="394"/>
        <end position="421"/>
    </location>
</feature>
<dbReference type="Proteomes" id="UP001652583">
    <property type="component" value="Chromosome E2"/>
</dbReference>
<feature type="domain" description="C2H2-type" evidence="10">
    <location>
        <begin position="1806"/>
        <end position="1833"/>
    </location>
</feature>
<dbReference type="RefSeq" id="XP_026900593.2">
    <property type="nucleotide sequence ID" value="XM_027044792.2"/>
</dbReference>
<feature type="domain" description="C2H2-type" evidence="10">
    <location>
        <begin position="1750"/>
        <end position="1777"/>
    </location>
</feature>
<feature type="domain" description="C2H2-type" evidence="10">
    <location>
        <begin position="226"/>
        <end position="253"/>
    </location>
</feature>
<feature type="region of interest" description="Disordered" evidence="9">
    <location>
        <begin position="1396"/>
        <end position="1432"/>
    </location>
</feature>
<evidence type="ECO:0000256" key="5">
    <source>
        <dbReference type="ARBA" id="ARBA00022833"/>
    </source>
</evidence>
<keyword evidence="3" id="KW-0677">Repeat</keyword>
<feature type="compositionally biased region" description="Basic and acidic residues" evidence="9">
    <location>
        <begin position="1422"/>
        <end position="1432"/>
    </location>
</feature>
<feature type="domain" description="C2H2-type" evidence="10">
    <location>
        <begin position="1442"/>
        <end position="1469"/>
    </location>
</feature>
<keyword evidence="7" id="KW-0539">Nucleus</keyword>
<dbReference type="InterPro" id="IPR001909">
    <property type="entry name" value="KRAB"/>
</dbReference>
<feature type="domain" description="C2H2-type" evidence="10">
    <location>
        <begin position="310"/>
        <end position="337"/>
    </location>
</feature>
<evidence type="ECO:0000259" key="10">
    <source>
        <dbReference type="PROSITE" id="PS50157"/>
    </source>
</evidence>
<reference evidence="13" key="1">
    <citation type="submission" date="2025-08" db="UniProtKB">
        <authorList>
            <consortium name="RefSeq"/>
        </authorList>
    </citation>
    <scope>IDENTIFICATION</scope>
    <source>
        <tissue evidence="13">Blood</tissue>
    </source>
</reference>
<organism evidence="12 13">
    <name type="scientific">Acinonyx jubatus</name>
    <name type="common">Cheetah</name>
    <dbReference type="NCBI Taxonomy" id="32536"/>
    <lineage>
        <taxon>Eukaryota</taxon>
        <taxon>Metazoa</taxon>
        <taxon>Chordata</taxon>
        <taxon>Craniata</taxon>
        <taxon>Vertebrata</taxon>
        <taxon>Euteleostomi</taxon>
        <taxon>Mammalia</taxon>
        <taxon>Eutheria</taxon>
        <taxon>Laurasiatheria</taxon>
        <taxon>Carnivora</taxon>
        <taxon>Feliformia</taxon>
        <taxon>Felidae</taxon>
        <taxon>Felinae</taxon>
        <taxon>Acinonyx</taxon>
    </lineage>
</organism>
<evidence type="ECO:0000256" key="6">
    <source>
        <dbReference type="ARBA" id="ARBA00023125"/>
    </source>
</evidence>
<gene>
    <name evidence="13" type="primary">LOC106974760</name>
</gene>
<feature type="domain" description="C2H2-type" evidence="10">
    <location>
        <begin position="170"/>
        <end position="197"/>
    </location>
</feature>
<sequence>MAQGSVVFSDVSVDFSQEEWECLDSGQRDLYRDVMLENYSNLLSMGFYIPKPQVISLLEQGKEPWMVGRELTKGLCSDLESMCENKLLSLKKEVYEIESCQREIMGLTKHGLEYSSFRDILEYRSHFEKQLGYQSGHLSQEIFTHEYMPTFIQQTFFTLHQIINNEEKPYECKKCGKVFSQNSQFIQHQRIHIGEKSYECKECGKFFSCGSHVTRHLKIHTGEKPFECKECGKAFSCSSYLSQHQRIHTGKKPYECKECGKAFSYCSNLIDHQRIHTGEKPYECKVCGKAFTKSSQLFQHVRIHTGEKPYECKECGKAFTQSSKLVQHQRIHTGEKPYECKECGKAFSSGSALTNHQRIHTGEKPYDCKECGKAFTQSSQLRQHQRIHAGEKPFECLECGKAFTQNSQLFQHQRIHTDEKPYECNECGKAFNKCSNLTRHLRIHSGEKPYNCKECGKAFSSGSDLIRHQGIHTDEFSALAEQLWSQPFHPRTGSWGSCSQTSATITGMLKTVRAVALCTASPQDALVRMSSQAGFQSRALYTPIPASGESQDSAVLGWRELQSWFPQGLSPWLEVTQAQRSSWQQPQIPFGEADGCDRQLVDSRLAEWNPFCSMLLSSRKSGEWKWSQGILRTVGRILTATIWTAEARVRFCVCGSSPAKGDVPGRDSGFTCTGLPGSPGGAPCAPPACAGASGRCGPSAGPAHRRAPRHQPLGLIPRCVWAGLVPGDAPGESLVAVSVPKTSRRIPGEMFLPMRPPSPLTQRAFPKVGQGMCYQSDGQVVLDTRVGCSFGQALCGLPKDCPYFASEKPQSSRGLGILRGQRCGEARPLSSPPTPQQVPRTCPLFQNPKCPLRSERNSQSSWEKGQHATNTCGTFCCCEDLPPPVTHSLIGPLRRPPLSAFVVGRSSLRSAETCRVQSRVSEFTGRNKARGSPAPSANLREDEAKSAKHDCKPRCCAQGKRFCPGSRKKLLLLFVARPHAKAQASAGPEEAVLADGAERCCTFLRCPGKRPPDEGRSHPEVLRVRSACLGFQQSRGFQIPESGLPIYQNPGDTRPKLGVGPANPALLKNSLGVLCPYWRPSYLRGPRPVSLLSPSPNKASLHCFIPQVLCRDRRPLAPIWTLVSATGRAHGAAPWHELPQFVRAADLDVAGAFPVRGIRHSLFGSGVGTSFGIFPYFCTSFPSLSLRIGNVHPAFHLSSETLPFSRESIQETRKMATGLLKAKKEAFVAFRDVAVDFTREEWSLLSPAQRTLHREVMLETYNHLVSLEIPFSKPKLISQLEQGEEPWIEEKRCPLVLCPGSKLEIQPYPPCPLAFSSQRGLSQHVWLRHLPQLFSSYCAGNHLRPGKPYPEDQKQQQKQLFDQACLSDKAEIQETEDSKPLFRRVSRRGTWEVLSSPLQEQPVRSREDNTVLDIGPSLGQRTDLEESDKGSHGVEVSRFGTVKCGEFGRGFLRESNLLSLQKMHTGETPYMYTEWGQGFSNMSILIKNQKKHSGEKPYVCKECGRGFTWRSNLITHQRTHSGEKPYVCEECGRGFTWKSNLITHHRTHSGEKPYVCEECGRGFTWKSNLFTHQRTHSGVKPYMCKECGQSFSLKSNLITHQRAHSGEKPYICKECGRGFRQHSHLIRHKRTHSGEKPYVCRECEQCFTQKSHLSRHLRTHTGEKPYACAECGRRFSWKSNLKTHQRTHSGVKPYVCLECGQCFSLKSNLNKHQRSHTGEKPFVCRECGRGFTRKSTLITHQRTHSGEKPFACRECGRGFNDKSTLISHQRTHSGEKPFVCRECGRRFSQKPNLFRHRRAHSGHMPFVCKECGQGFCDKLTLVTHQKAHSGGSLTCAGSVGKALAGSHTSLDIRGYIQERSLTFVGSVGEALVGNQTSSDIRGHTQDRHLVCTASVVKSSVKSPISQDARSHT</sequence>
<feature type="domain" description="C2H2-type" evidence="10">
    <location>
        <begin position="422"/>
        <end position="449"/>
    </location>
</feature>
<dbReference type="Pfam" id="PF01352">
    <property type="entry name" value="KRAB"/>
    <property type="match status" value="2"/>
</dbReference>
<evidence type="ECO:0000256" key="1">
    <source>
        <dbReference type="ARBA" id="ARBA00004123"/>
    </source>
</evidence>
<protein>
    <submittedName>
        <fullName evidence="13">LOW QUALITY PROTEIN: uncharacterized protein LOC106974760</fullName>
    </submittedName>
</protein>